<organism evidence="1">
    <name type="scientific">marine sediment metagenome</name>
    <dbReference type="NCBI Taxonomy" id="412755"/>
    <lineage>
        <taxon>unclassified sequences</taxon>
        <taxon>metagenomes</taxon>
        <taxon>ecological metagenomes</taxon>
    </lineage>
</organism>
<sequence>MKGLVWGATGFNVGHITATAAAPDSTITAAIIAGNSQTQMTIFGISSRMILHINQLRAALIKTAGVALRATGKVLWMEDPAVNAVFGTAWTNKESFEVTTDERWIREYNPPKVFHGPGILKVQLIGSTTNIDLISSFDGFITEAR</sequence>
<name>A0A0F9RB41_9ZZZZ</name>
<reference evidence="1" key="1">
    <citation type="journal article" date="2015" name="Nature">
        <title>Complex archaea that bridge the gap between prokaryotes and eukaryotes.</title>
        <authorList>
            <person name="Spang A."/>
            <person name="Saw J.H."/>
            <person name="Jorgensen S.L."/>
            <person name="Zaremba-Niedzwiedzka K."/>
            <person name="Martijn J."/>
            <person name="Lind A.E."/>
            <person name="van Eijk R."/>
            <person name="Schleper C."/>
            <person name="Guy L."/>
            <person name="Ettema T.J."/>
        </authorList>
    </citation>
    <scope>NUCLEOTIDE SEQUENCE</scope>
</reference>
<proteinExistence type="predicted"/>
<evidence type="ECO:0000313" key="1">
    <source>
        <dbReference type="EMBL" id="KKN52119.1"/>
    </source>
</evidence>
<gene>
    <name evidence="1" type="ORF">LCGC14_0615930</name>
</gene>
<comment type="caution">
    <text evidence="1">The sequence shown here is derived from an EMBL/GenBank/DDBJ whole genome shotgun (WGS) entry which is preliminary data.</text>
</comment>
<dbReference type="AlphaFoldDB" id="A0A0F9RB41"/>
<accession>A0A0F9RB41</accession>
<dbReference type="EMBL" id="LAZR01001033">
    <property type="protein sequence ID" value="KKN52119.1"/>
    <property type="molecule type" value="Genomic_DNA"/>
</dbReference>
<protein>
    <submittedName>
        <fullName evidence="1">Uncharacterized protein</fullName>
    </submittedName>
</protein>